<comment type="caution">
    <text evidence="3">The sequence shown here is derived from an EMBL/GenBank/DDBJ whole genome shotgun (WGS) entry which is preliminary data.</text>
</comment>
<proteinExistence type="inferred from homology"/>
<evidence type="ECO:0000313" key="3">
    <source>
        <dbReference type="EMBL" id="RAR76976.1"/>
    </source>
</evidence>
<evidence type="ECO:0000259" key="2">
    <source>
        <dbReference type="Pfam" id="PF03466"/>
    </source>
</evidence>
<accession>A0A328Z3Z5</accession>
<dbReference type="RefSeq" id="WP_170146290.1">
    <property type="nucleotide sequence ID" value="NZ_CBCSGC010000023.1"/>
</dbReference>
<organism evidence="3 4">
    <name type="scientific">Paracidovorax anthurii</name>
    <dbReference type="NCBI Taxonomy" id="78229"/>
    <lineage>
        <taxon>Bacteria</taxon>
        <taxon>Pseudomonadati</taxon>
        <taxon>Pseudomonadota</taxon>
        <taxon>Betaproteobacteria</taxon>
        <taxon>Burkholderiales</taxon>
        <taxon>Comamonadaceae</taxon>
        <taxon>Paracidovorax</taxon>
    </lineage>
</organism>
<dbReference type="Pfam" id="PF03466">
    <property type="entry name" value="LysR_substrate"/>
    <property type="match status" value="1"/>
</dbReference>
<protein>
    <submittedName>
        <fullName evidence="3">LysR family glycine cleavage system transcriptional activator</fullName>
    </submittedName>
</protein>
<reference evidence="3 4" key="1">
    <citation type="submission" date="2018-06" db="EMBL/GenBank/DDBJ databases">
        <title>Genomic Encyclopedia of Archaeal and Bacterial Type Strains, Phase II (KMG-II): from individual species to whole genera.</title>
        <authorList>
            <person name="Goeker M."/>
        </authorList>
    </citation>
    <scope>NUCLEOTIDE SEQUENCE [LARGE SCALE GENOMIC DNA]</scope>
    <source>
        <strain evidence="3 4">CFPB 3232</strain>
    </source>
</reference>
<gene>
    <name evidence="3" type="ORF">AX018_104135</name>
</gene>
<sequence>MPTAGCEERVGPQHDLNFGDQTTLAIDAALTGQGVALVQEDFVTQDLSAGRLVQIFPHAMRTDAGYYLVSPRKQRQPHAVAELKRWLSGA</sequence>
<feature type="domain" description="LysR substrate-binding" evidence="2">
    <location>
        <begin position="20"/>
        <end position="87"/>
    </location>
</feature>
<evidence type="ECO:0000256" key="1">
    <source>
        <dbReference type="ARBA" id="ARBA00009437"/>
    </source>
</evidence>
<dbReference type="InterPro" id="IPR058163">
    <property type="entry name" value="LysR-type_TF_proteobact-type"/>
</dbReference>
<keyword evidence="4" id="KW-1185">Reference proteome</keyword>
<dbReference type="SUPFAM" id="SSF53850">
    <property type="entry name" value="Periplasmic binding protein-like II"/>
    <property type="match status" value="1"/>
</dbReference>
<dbReference type="AlphaFoldDB" id="A0A328Z3Z5"/>
<name>A0A328Z3Z5_9BURK</name>
<comment type="similarity">
    <text evidence="1">Belongs to the LysR transcriptional regulatory family.</text>
</comment>
<dbReference type="PANTHER" id="PTHR30537:SF5">
    <property type="entry name" value="HTH-TYPE TRANSCRIPTIONAL ACTIVATOR TTDR-RELATED"/>
    <property type="match status" value="1"/>
</dbReference>
<dbReference type="Proteomes" id="UP000248856">
    <property type="component" value="Unassembled WGS sequence"/>
</dbReference>
<dbReference type="Gene3D" id="3.40.190.10">
    <property type="entry name" value="Periplasmic binding protein-like II"/>
    <property type="match status" value="2"/>
</dbReference>
<dbReference type="EMBL" id="QLTA01000041">
    <property type="protein sequence ID" value="RAR76976.1"/>
    <property type="molecule type" value="Genomic_DNA"/>
</dbReference>
<dbReference type="InterPro" id="IPR005119">
    <property type="entry name" value="LysR_subst-bd"/>
</dbReference>
<evidence type="ECO:0000313" key="4">
    <source>
        <dbReference type="Proteomes" id="UP000248856"/>
    </source>
</evidence>
<dbReference type="PANTHER" id="PTHR30537">
    <property type="entry name" value="HTH-TYPE TRANSCRIPTIONAL REGULATOR"/>
    <property type="match status" value="1"/>
</dbReference>